<accession>A0A8S1NAB5</accession>
<gene>
    <name evidence="3" type="ORF">PSON_ATCC_30995.1.T0540204</name>
</gene>
<keyword evidence="4" id="KW-1185">Reference proteome</keyword>
<comment type="caution">
    <text evidence="3">The sequence shown here is derived from an EMBL/GenBank/DDBJ whole genome shotgun (WGS) entry which is preliminary data.</text>
</comment>
<dbReference type="OrthoDB" id="298944at2759"/>
<organism evidence="3 4">
    <name type="scientific">Paramecium sonneborni</name>
    <dbReference type="NCBI Taxonomy" id="65129"/>
    <lineage>
        <taxon>Eukaryota</taxon>
        <taxon>Sar</taxon>
        <taxon>Alveolata</taxon>
        <taxon>Ciliophora</taxon>
        <taxon>Intramacronucleata</taxon>
        <taxon>Oligohymenophorea</taxon>
        <taxon>Peniculida</taxon>
        <taxon>Parameciidae</taxon>
        <taxon>Paramecium</taxon>
    </lineage>
</organism>
<sequence length="453" mass="54169">MYYHNPDLYQHPYINGQQNEKTYRNSGFLTETQDDYADYQYYDPYQSQLHNRTYLTDVRPLNYTNHEYPQYPVKIGQPQFYFDPNDPSNIPFMPHERYDDGYEEYVLQFIRNLPRSTQNFEEVAFAKYLAECSIIDKKVWKIQNMLKQDQRFNVKLLFDFFDSKKNGTIDYNEFQLGLQKLDIILNSIELTQMFLRYGGMDDNQISSVEFKYMLLGPDDQQQFMQFGALHYMHHPLKQNIPQFLSIAQRELICEIMHLQLQLERNLNFIREVIGTKDLLLALFKQLDVGMKGYITIQDLVIYMNQLGGQFESYDLKGCLGRMSKIHCSRINFNEFKKEFFLDEKQKSDQDQNIDIISDKKKTRQKDYIQELHQRTRELQNKQQQAQKVSTERKSQPLLTTTNQIKQPQPYVIQPPVVQKKKQEQSSQQQDDDLDDLLFPGFQKYELQPPDQEY</sequence>
<dbReference type="InterPro" id="IPR002048">
    <property type="entry name" value="EF_hand_dom"/>
</dbReference>
<feature type="domain" description="EF-hand" evidence="2">
    <location>
        <begin position="274"/>
        <end position="309"/>
    </location>
</feature>
<evidence type="ECO:0000313" key="4">
    <source>
        <dbReference type="Proteomes" id="UP000692954"/>
    </source>
</evidence>
<name>A0A8S1NAB5_9CILI</name>
<dbReference type="PROSITE" id="PS50222">
    <property type="entry name" value="EF_HAND_2"/>
    <property type="match status" value="2"/>
</dbReference>
<feature type="compositionally biased region" description="Low complexity" evidence="1">
    <location>
        <begin position="403"/>
        <end position="417"/>
    </location>
</feature>
<dbReference type="AlphaFoldDB" id="A0A8S1NAB5"/>
<evidence type="ECO:0000313" key="3">
    <source>
        <dbReference type="EMBL" id="CAD8089578.1"/>
    </source>
</evidence>
<reference evidence="3" key="1">
    <citation type="submission" date="2021-01" db="EMBL/GenBank/DDBJ databases">
        <authorList>
            <consortium name="Genoscope - CEA"/>
            <person name="William W."/>
        </authorList>
    </citation>
    <scope>NUCLEOTIDE SEQUENCE</scope>
</reference>
<feature type="domain" description="EF-hand" evidence="2">
    <location>
        <begin position="149"/>
        <end position="184"/>
    </location>
</feature>
<evidence type="ECO:0000256" key="1">
    <source>
        <dbReference type="SAM" id="MobiDB-lite"/>
    </source>
</evidence>
<dbReference type="Proteomes" id="UP000692954">
    <property type="component" value="Unassembled WGS sequence"/>
</dbReference>
<dbReference type="GO" id="GO:0005509">
    <property type="term" value="F:calcium ion binding"/>
    <property type="evidence" value="ECO:0007669"/>
    <property type="project" value="InterPro"/>
</dbReference>
<proteinExistence type="predicted"/>
<dbReference type="EMBL" id="CAJJDN010000054">
    <property type="protein sequence ID" value="CAD8089578.1"/>
    <property type="molecule type" value="Genomic_DNA"/>
</dbReference>
<protein>
    <recommendedName>
        <fullName evidence="2">EF-hand domain-containing protein</fullName>
    </recommendedName>
</protein>
<evidence type="ECO:0000259" key="2">
    <source>
        <dbReference type="PROSITE" id="PS50222"/>
    </source>
</evidence>
<feature type="region of interest" description="Disordered" evidence="1">
    <location>
        <begin position="376"/>
        <end position="453"/>
    </location>
</feature>